<dbReference type="InterPro" id="IPR011066">
    <property type="entry name" value="MscS_channel_C_sf"/>
</dbReference>
<dbReference type="SUPFAM" id="SSF82861">
    <property type="entry name" value="Mechanosensitive channel protein MscS (YggB), transmembrane region"/>
    <property type="match status" value="1"/>
</dbReference>
<protein>
    <submittedName>
        <fullName evidence="11">Low conductance mechanosensitive channel YnaI</fullName>
    </submittedName>
</protein>
<evidence type="ECO:0000256" key="5">
    <source>
        <dbReference type="ARBA" id="ARBA00022989"/>
    </source>
</evidence>
<dbReference type="Pfam" id="PF21082">
    <property type="entry name" value="MS_channel_3rd"/>
    <property type="match status" value="1"/>
</dbReference>
<dbReference type="SUPFAM" id="SSF82689">
    <property type="entry name" value="Mechanosensitive channel protein MscS (YggB), C-terminal domain"/>
    <property type="match status" value="1"/>
</dbReference>
<dbReference type="RefSeq" id="WP_145272188.1">
    <property type="nucleotide sequence ID" value="NZ_CP036272.1"/>
</dbReference>
<feature type="transmembrane region" description="Helical" evidence="7">
    <location>
        <begin position="197"/>
        <end position="217"/>
    </location>
</feature>
<dbReference type="Pfam" id="PF21088">
    <property type="entry name" value="MS_channel_1st"/>
    <property type="match status" value="1"/>
</dbReference>
<evidence type="ECO:0000256" key="1">
    <source>
        <dbReference type="ARBA" id="ARBA00004651"/>
    </source>
</evidence>
<dbReference type="OrthoDB" id="9809206at2"/>
<keyword evidence="5 7" id="KW-1133">Transmembrane helix</keyword>
<feature type="transmembrane region" description="Helical" evidence="7">
    <location>
        <begin position="172"/>
        <end position="191"/>
    </location>
</feature>
<dbReference type="Pfam" id="PF00924">
    <property type="entry name" value="MS_channel_2nd"/>
    <property type="match status" value="1"/>
</dbReference>
<keyword evidence="12" id="KW-1185">Reference proteome</keyword>
<evidence type="ECO:0000259" key="10">
    <source>
        <dbReference type="Pfam" id="PF21088"/>
    </source>
</evidence>
<dbReference type="Gene3D" id="1.10.287.1260">
    <property type="match status" value="1"/>
</dbReference>
<name>A0A517SV45_9BACT</name>
<feature type="transmembrane region" description="Helical" evidence="7">
    <location>
        <begin position="128"/>
        <end position="151"/>
    </location>
</feature>
<dbReference type="SUPFAM" id="SSF50182">
    <property type="entry name" value="Sm-like ribonucleoproteins"/>
    <property type="match status" value="1"/>
</dbReference>
<evidence type="ECO:0000259" key="8">
    <source>
        <dbReference type="Pfam" id="PF00924"/>
    </source>
</evidence>
<evidence type="ECO:0000256" key="7">
    <source>
        <dbReference type="SAM" id="Phobius"/>
    </source>
</evidence>
<feature type="transmembrane region" description="Helical" evidence="7">
    <location>
        <begin position="60"/>
        <end position="81"/>
    </location>
</feature>
<evidence type="ECO:0000256" key="6">
    <source>
        <dbReference type="ARBA" id="ARBA00023136"/>
    </source>
</evidence>
<dbReference type="InterPro" id="IPR006685">
    <property type="entry name" value="MscS_channel_2nd"/>
</dbReference>
<proteinExistence type="inferred from homology"/>
<dbReference type="EMBL" id="CP036272">
    <property type="protein sequence ID" value="QDT59980.1"/>
    <property type="molecule type" value="Genomic_DNA"/>
</dbReference>
<dbReference type="GO" id="GO:0008381">
    <property type="term" value="F:mechanosensitive monoatomic ion channel activity"/>
    <property type="evidence" value="ECO:0007669"/>
    <property type="project" value="UniProtKB-ARBA"/>
</dbReference>
<evidence type="ECO:0000256" key="3">
    <source>
        <dbReference type="ARBA" id="ARBA00022475"/>
    </source>
</evidence>
<reference evidence="11 12" key="1">
    <citation type="submission" date="2019-02" db="EMBL/GenBank/DDBJ databases">
        <title>Deep-cultivation of Planctomycetes and their phenomic and genomic characterization uncovers novel biology.</title>
        <authorList>
            <person name="Wiegand S."/>
            <person name="Jogler M."/>
            <person name="Boedeker C."/>
            <person name="Pinto D."/>
            <person name="Vollmers J."/>
            <person name="Rivas-Marin E."/>
            <person name="Kohn T."/>
            <person name="Peeters S.H."/>
            <person name="Heuer A."/>
            <person name="Rast P."/>
            <person name="Oberbeckmann S."/>
            <person name="Bunk B."/>
            <person name="Jeske O."/>
            <person name="Meyerdierks A."/>
            <person name="Storesund J.E."/>
            <person name="Kallscheuer N."/>
            <person name="Luecker S."/>
            <person name="Lage O.M."/>
            <person name="Pohl T."/>
            <person name="Merkel B.J."/>
            <person name="Hornburger P."/>
            <person name="Mueller R.-W."/>
            <person name="Bruemmer F."/>
            <person name="Labrenz M."/>
            <person name="Spormann A.M."/>
            <person name="Op den Camp H."/>
            <person name="Overmann J."/>
            <person name="Amann R."/>
            <person name="Jetten M.S.M."/>
            <person name="Mascher T."/>
            <person name="Medema M.H."/>
            <person name="Devos D.P."/>
            <person name="Kaster A.-K."/>
            <person name="Ovreas L."/>
            <person name="Rohde M."/>
            <person name="Galperin M.Y."/>
            <person name="Jogler C."/>
        </authorList>
    </citation>
    <scope>NUCLEOTIDE SEQUENCE [LARGE SCALE GENOMIC DNA]</scope>
    <source>
        <strain evidence="11 12">SV_7m_r</strain>
    </source>
</reference>
<dbReference type="GO" id="GO:0005886">
    <property type="term" value="C:plasma membrane"/>
    <property type="evidence" value="ECO:0007669"/>
    <property type="project" value="UniProtKB-SubCell"/>
</dbReference>
<comment type="similarity">
    <text evidence="2">Belongs to the MscS (TC 1.A.23) family.</text>
</comment>
<comment type="subcellular location">
    <subcellularLocation>
        <location evidence="1">Cell membrane</location>
        <topology evidence="1">Multi-pass membrane protein</topology>
    </subcellularLocation>
</comment>
<dbReference type="InterPro" id="IPR023408">
    <property type="entry name" value="MscS_beta-dom_sf"/>
</dbReference>
<dbReference type="Proteomes" id="UP000315003">
    <property type="component" value="Chromosome"/>
</dbReference>
<dbReference type="Gene3D" id="2.30.30.60">
    <property type="match status" value="1"/>
</dbReference>
<keyword evidence="4 7" id="KW-0812">Transmembrane</keyword>
<feature type="domain" description="Mechanosensitive ion channel MscS" evidence="8">
    <location>
        <begin position="221"/>
        <end position="286"/>
    </location>
</feature>
<dbReference type="InterPro" id="IPR010920">
    <property type="entry name" value="LSM_dom_sf"/>
</dbReference>
<dbReference type="Gene3D" id="3.30.70.100">
    <property type="match status" value="1"/>
</dbReference>
<accession>A0A517SV45</accession>
<evidence type="ECO:0000259" key="9">
    <source>
        <dbReference type="Pfam" id="PF21082"/>
    </source>
</evidence>
<gene>
    <name evidence="11" type="primary">ynaI</name>
    <name evidence="11" type="ORF">SV7mr_24940</name>
</gene>
<evidence type="ECO:0000256" key="4">
    <source>
        <dbReference type="ARBA" id="ARBA00022692"/>
    </source>
</evidence>
<dbReference type="AlphaFoldDB" id="A0A517SV45"/>
<evidence type="ECO:0000313" key="11">
    <source>
        <dbReference type="EMBL" id="QDT59980.1"/>
    </source>
</evidence>
<organism evidence="11 12">
    <name type="scientific">Stieleria bergensis</name>
    <dbReference type="NCBI Taxonomy" id="2528025"/>
    <lineage>
        <taxon>Bacteria</taxon>
        <taxon>Pseudomonadati</taxon>
        <taxon>Planctomycetota</taxon>
        <taxon>Planctomycetia</taxon>
        <taxon>Pirellulales</taxon>
        <taxon>Pirellulaceae</taxon>
        <taxon>Stieleria</taxon>
    </lineage>
</organism>
<dbReference type="InterPro" id="IPR049278">
    <property type="entry name" value="MS_channel_C"/>
</dbReference>
<feature type="domain" description="Mechanosensitive ion channel transmembrane helices 2/3" evidence="10">
    <location>
        <begin position="179"/>
        <end position="220"/>
    </location>
</feature>
<dbReference type="InterPro" id="IPR011014">
    <property type="entry name" value="MscS_channel_TM-2"/>
</dbReference>
<dbReference type="PANTHER" id="PTHR30566:SF25">
    <property type="entry name" value="INNER MEMBRANE PROTEIN"/>
    <property type="match status" value="1"/>
</dbReference>
<evidence type="ECO:0000256" key="2">
    <source>
        <dbReference type="ARBA" id="ARBA00008017"/>
    </source>
</evidence>
<dbReference type="PANTHER" id="PTHR30566">
    <property type="entry name" value="YNAI-RELATED MECHANOSENSITIVE ION CHANNEL"/>
    <property type="match status" value="1"/>
</dbReference>
<evidence type="ECO:0000313" key="12">
    <source>
        <dbReference type="Proteomes" id="UP000315003"/>
    </source>
</evidence>
<feature type="transmembrane region" description="Helical" evidence="7">
    <location>
        <begin position="93"/>
        <end position="116"/>
    </location>
</feature>
<feature type="domain" description="Mechanosensitive ion channel MscS C-terminal" evidence="9">
    <location>
        <begin position="296"/>
        <end position="382"/>
    </location>
</feature>
<keyword evidence="3" id="KW-1003">Cell membrane</keyword>
<sequence>MKYFHSVQARPYRKGLPQTSPGLYKWYLSAPGHPGIAKIVEHLPDGLRFGRTLGLANWKWPGILVALLMSGVLMVVIYRLHLSTAGRSRTRNIFLYWLTLLLPLLAVVIPILFAIFAERFLTVRGNALYVIGFAATVVVTMASIVVVFAVTNRVAETIISSPRVNRRGINAQLIRIASKLISVVLASAAFMVGGQYLGIPIATLLASAGIGGIALALGAQDTLKTLFGTIMLMADKPFRVGERIIFKGYDGVVEDIGLRSTRIRLLTSHQVTVPNDQLAGSDIENVGRRERIRRLIDFQIPNNTPSDSLESAVDLIRELLDEHEGMHEDFPPRVFFVDFMPDSFTIRVMYWYHPPNYWDFLAFSEKLNFAIFRAFEERGIKFSLPQRVTHTSLDSEQAPIDVRMIESKTSPNV</sequence>
<dbReference type="InterPro" id="IPR049142">
    <property type="entry name" value="MS_channel_1st"/>
</dbReference>
<keyword evidence="6 7" id="KW-0472">Membrane</keyword>